<evidence type="ECO:0000313" key="2">
    <source>
        <dbReference type="Proteomes" id="UP001476798"/>
    </source>
</evidence>
<proteinExistence type="predicted"/>
<comment type="caution">
    <text evidence="1">The sequence shown here is derived from an EMBL/GenBank/DDBJ whole genome shotgun (WGS) entry which is preliminary data.</text>
</comment>
<evidence type="ECO:0000313" key="1">
    <source>
        <dbReference type="EMBL" id="MEQ2166655.1"/>
    </source>
</evidence>
<name>A0ABV0N5J1_9TELE</name>
<gene>
    <name evidence="1" type="ORF">GOODEAATRI_030520</name>
</gene>
<dbReference type="EMBL" id="JAHRIO010024843">
    <property type="protein sequence ID" value="MEQ2166655.1"/>
    <property type="molecule type" value="Genomic_DNA"/>
</dbReference>
<organism evidence="1 2">
    <name type="scientific">Goodea atripinnis</name>
    <dbReference type="NCBI Taxonomy" id="208336"/>
    <lineage>
        <taxon>Eukaryota</taxon>
        <taxon>Metazoa</taxon>
        <taxon>Chordata</taxon>
        <taxon>Craniata</taxon>
        <taxon>Vertebrata</taxon>
        <taxon>Euteleostomi</taxon>
        <taxon>Actinopterygii</taxon>
        <taxon>Neopterygii</taxon>
        <taxon>Teleostei</taxon>
        <taxon>Neoteleostei</taxon>
        <taxon>Acanthomorphata</taxon>
        <taxon>Ovalentaria</taxon>
        <taxon>Atherinomorphae</taxon>
        <taxon>Cyprinodontiformes</taxon>
        <taxon>Goodeidae</taxon>
        <taxon>Goodea</taxon>
    </lineage>
</organism>
<reference evidence="1 2" key="1">
    <citation type="submission" date="2021-06" db="EMBL/GenBank/DDBJ databases">
        <authorList>
            <person name="Palmer J.M."/>
        </authorList>
    </citation>
    <scope>NUCLEOTIDE SEQUENCE [LARGE SCALE GENOMIC DNA]</scope>
    <source>
        <strain evidence="1 2">GA_2019</strain>
        <tissue evidence="1">Muscle</tissue>
    </source>
</reference>
<sequence>VPQLVCGSAEPEPHLAIVESPPPTGADVNAAVNSLLAPGSATNTLTPTVITSHALVNRRHISLLEGAGSCQDGLKKVLMLLAPRAEAGLVRSMNKSLFKGHFIFCAQKRVTVKQKWNRTITLVRVRTKSSWCRCSDFLKSCWSPG</sequence>
<keyword evidence="2" id="KW-1185">Reference proteome</keyword>
<dbReference type="Proteomes" id="UP001476798">
    <property type="component" value="Unassembled WGS sequence"/>
</dbReference>
<accession>A0ABV0N5J1</accession>
<protein>
    <submittedName>
        <fullName evidence="1">Uncharacterized protein</fullName>
    </submittedName>
</protein>
<feature type="non-terminal residue" evidence="1">
    <location>
        <position position="1"/>
    </location>
</feature>